<feature type="transmembrane region" description="Helical" evidence="1">
    <location>
        <begin position="30"/>
        <end position="49"/>
    </location>
</feature>
<keyword evidence="1" id="KW-1133">Transmembrane helix</keyword>
<evidence type="ECO:0000313" key="2">
    <source>
        <dbReference type="EMBL" id="MPM77376.1"/>
    </source>
</evidence>
<evidence type="ECO:0000256" key="1">
    <source>
        <dbReference type="SAM" id="Phobius"/>
    </source>
</evidence>
<gene>
    <name evidence="2" type="ORF">SDC9_124379</name>
</gene>
<sequence length="78" mass="8457">MYRNPPFSIDALISYGISILPAPPINKVVMAPYICMTTIATVIVLMWNMTLMVQLNVINASADPILTSTNKSADCVAL</sequence>
<protein>
    <submittedName>
        <fullName evidence="2">Uncharacterized protein</fullName>
    </submittedName>
</protein>
<dbReference type="AlphaFoldDB" id="A0A645CK84"/>
<proteinExistence type="predicted"/>
<name>A0A645CK84_9ZZZZ</name>
<comment type="caution">
    <text evidence="2">The sequence shown here is derived from an EMBL/GenBank/DDBJ whole genome shotgun (WGS) entry which is preliminary data.</text>
</comment>
<dbReference type="EMBL" id="VSSQ01027906">
    <property type="protein sequence ID" value="MPM77376.1"/>
    <property type="molecule type" value="Genomic_DNA"/>
</dbReference>
<reference evidence="2" key="1">
    <citation type="submission" date="2019-08" db="EMBL/GenBank/DDBJ databases">
        <authorList>
            <person name="Kucharzyk K."/>
            <person name="Murdoch R.W."/>
            <person name="Higgins S."/>
            <person name="Loffler F."/>
        </authorList>
    </citation>
    <scope>NUCLEOTIDE SEQUENCE</scope>
</reference>
<keyword evidence="1" id="KW-0812">Transmembrane</keyword>
<accession>A0A645CK84</accession>
<keyword evidence="1" id="KW-0472">Membrane</keyword>
<organism evidence="2">
    <name type="scientific">bioreactor metagenome</name>
    <dbReference type="NCBI Taxonomy" id="1076179"/>
    <lineage>
        <taxon>unclassified sequences</taxon>
        <taxon>metagenomes</taxon>
        <taxon>ecological metagenomes</taxon>
    </lineage>
</organism>